<evidence type="ECO:0000259" key="1">
    <source>
        <dbReference type="Pfam" id="PF20504"/>
    </source>
</evidence>
<proteinExistence type="predicted"/>
<dbReference type="STRING" id="51028.A0A0N4VPB5"/>
<dbReference type="Pfam" id="PF20504">
    <property type="entry name" value="IntS14_C"/>
    <property type="match status" value="1"/>
</dbReference>
<keyword evidence="3" id="KW-1185">Reference proteome</keyword>
<reference evidence="2 3" key="2">
    <citation type="submission" date="2018-10" db="EMBL/GenBank/DDBJ databases">
        <authorList>
            <consortium name="Pathogen Informatics"/>
        </authorList>
    </citation>
    <scope>NUCLEOTIDE SEQUENCE [LARGE SCALE GENOMIC DNA]</scope>
</reference>
<dbReference type="OrthoDB" id="5792636at2759"/>
<dbReference type="InterPro" id="IPR046471">
    <property type="entry name" value="IntS14_C"/>
</dbReference>
<dbReference type="EMBL" id="UXUI01013232">
    <property type="protein sequence ID" value="VDD97260.1"/>
    <property type="molecule type" value="Genomic_DNA"/>
</dbReference>
<dbReference type="PANTHER" id="PTHR13532">
    <property type="match status" value="1"/>
</dbReference>
<dbReference type="PANTHER" id="PTHR13532:SF3">
    <property type="entry name" value="INTEGRATOR COMPLEX SUBUNIT 14"/>
    <property type="match status" value="1"/>
</dbReference>
<dbReference type="InterPro" id="IPR039841">
    <property type="entry name" value="INTS14"/>
</dbReference>
<accession>A0A0N4VPB5</accession>
<dbReference type="Proteomes" id="UP000274131">
    <property type="component" value="Unassembled WGS sequence"/>
</dbReference>
<dbReference type="InterPro" id="IPR036465">
    <property type="entry name" value="vWFA_dom_sf"/>
</dbReference>
<dbReference type="WBParaSite" id="EVEC_0001284301-mRNA-1">
    <property type="protein sequence ID" value="EVEC_0001284301-mRNA-1"/>
    <property type="gene ID" value="EVEC_0001284301"/>
</dbReference>
<sequence>MTIYIAVDSSLSMSVGEETGRFQYAGQLAAKTADCLIDRIFRRKICLVQFSHNSSILLHDVKSGAEILDTLSNVKVTGSSDLLSLFSLMKMEKASKDSVLVVIADASSFTTEEIKFSHLPECPIVVACVLNEFKADTGQIARFMFLSGGPAQVDGLSMSSLMKKGVFEKYKPFFKSDFEKVECFAAALSEAIIPCREFLLRCGMLSATVQIVPADYSCKWEDVIEIIGFSKAVNLGNIPTSDHHFLKYREEHNDVDDASVKGFLNLLCSTMNSEEMTAICRLNSETYGIISAVKNERKDNCLLIQCLPYGTKSVYWMKNFEKLVCRCITNGDDFKLCLTSDGLPKPSYSSQRTIWDDSFGIQSDIQKILRLLKKIPDRMPAFYTELNRVHAYACTIGAEDIHDKLIDLIEAEASNQSPVIKKHSAYVCAKLRKMGLNDSSEIIPIS</sequence>
<gene>
    <name evidence="2" type="ORF">EVEC_LOCUS12011</name>
</gene>
<evidence type="ECO:0000313" key="4">
    <source>
        <dbReference type="WBParaSite" id="EVEC_0001284301-mRNA-1"/>
    </source>
</evidence>
<dbReference type="AlphaFoldDB" id="A0A0N4VPB5"/>
<dbReference type="GO" id="GO:0034472">
    <property type="term" value="P:snRNA 3'-end processing"/>
    <property type="evidence" value="ECO:0007669"/>
    <property type="project" value="TreeGrafter"/>
</dbReference>
<evidence type="ECO:0000313" key="3">
    <source>
        <dbReference type="Proteomes" id="UP000274131"/>
    </source>
</evidence>
<name>A0A0N4VPB5_ENTVE</name>
<reference evidence="4" key="1">
    <citation type="submission" date="2017-02" db="UniProtKB">
        <authorList>
            <consortium name="WormBaseParasite"/>
        </authorList>
    </citation>
    <scope>IDENTIFICATION</scope>
</reference>
<dbReference type="SUPFAM" id="SSF53300">
    <property type="entry name" value="vWA-like"/>
    <property type="match status" value="1"/>
</dbReference>
<protein>
    <submittedName>
        <fullName evidence="4">IntS14_C domain-containing protein</fullName>
    </submittedName>
</protein>
<organism evidence="4">
    <name type="scientific">Enterobius vermicularis</name>
    <name type="common">Human pinworm</name>
    <dbReference type="NCBI Taxonomy" id="51028"/>
    <lineage>
        <taxon>Eukaryota</taxon>
        <taxon>Metazoa</taxon>
        <taxon>Ecdysozoa</taxon>
        <taxon>Nematoda</taxon>
        <taxon>Chromadorea</taxon>
        <taxon>Rhabditida</taxon>
        <taxon>Spirurina</taxon>
        <taxon>Oxyuridomorpha</taxon>
        <taxon>Oxyuroidea</taxon>
        <taxon>Oxyuridae</taxon>
        <taxon>Enterobius</taxon>
    </lineage>
</organism>
<dbReference type="GO" id="GO:0032039">
    <property type="term" value="C:integrator complex"/>
    <property type="evidence" value="ECO:0007669"/>
    <property type="project" value="InterPro"/>
</dbReference>
<feature type="domain" description="Integrator complex subunit 14 C-terminal" evidence="1">
    <location>
        <begin position="354"/>
        <end position="414"/>
    </location>
</feature>
<evidence type="ECO:0000313" key="2">
    <source>
        <dbReference type="EMBL" id="VDD97260.1"/>
    </source>
</evidence>